<organism evidence="2 3">
    <name type="scientific">Sphaerobolus stellatus (strain SS14)</name>
    <dbReference type="NCBI Taxonomy" id="990650"/>
    <lineage>
        <taxon>Eukaryota</taxon>
        <taxon>Fungi</taxon>
        <taxon>Dikarya</taxon>
        <taxon>Basidiomycota</taxon>
        <taxon>Agaricomycotina</taxon>
        <taxon>Agaricomycetes</taxon>
        <taxon>Phallomycetidae</taxon>
        <taxon>Geastrales</taxon>
        <taxon>Sphaerobolaceae</taxon>
        <taxon>Sphaerobolus</taxon>
    </lineage>
</organism>
<evidence type="ECO:0000313" key="2">
    <source>
        <dbReference type="EMBL" id="KIJ30906.1"/>
    </source>
</evidence>
<reference evidence="2 3" key="1">
    <citation type="submission" date="2014-06" db="EMBL/GenBank/DDBJ databases">
        <title>Evolutionary Origins and Diversification of the Mycorrhizal Mutualists.</title>
        <authorList>
            <consortium name="DOE Joint Genome Institute"/>
            <consortium name="Mycorrhizal Genomics Consortium"/>
            <person name="Kohler A."/>
            <person name="Kuo A."/>
            <person name="Nagy L.G."/>
            <person name="Floudas D."/>
            <person name="Copeland A."/>
            <person name="Barry K.W."/>
            <person name="Cichocki N."/>
            <person name="Veneault-Fourrey C."/>
            <person name="LaButti K."/>
            <person name="Lindquist E.A."/>
            <person name="Lipzen A."/>
            <person name="Lundell T."/>
            <person name="Morin E."/>
            <person name="Murat C."/>
            <person name="Riley R."/>
            <person name="Ohm R."/>
            <person name="Sun H."/>
            <person name="Tunlid A."/>
            <person name="Henrissat B."/>
            <person name="Grigoriev I.V."/>
            <person name="Hibbett D.S."/>
            <person name="Martin F."/>
        </authorList>
    </citation>
    <scope>NUCLEOTIDE SEQUENCE [LARGE SCALE GENOMIC DNA]</scope>
    <source>
        <strain evidence="2 3">SS14</strain>
    </source>
</reference>
<dbReference type="AlphaFoldDB" id="A0A0C9UZY3"/>
<keyword evidence="3" id="KW-1185">Reference proteome</keyword>
<evidence type="ECO:0000313" key="3">
    <source>
        <dbReference type="Proteomes" id="UP000054279"/>
    </source>
</evidence>
<keyword evidence="1" id="KW-0472">Membrane</keyword>
<keyword evidence="1" id="KW-1133">Transmembrane helix</keyword>
<dbReference type="EMBL" id="KN837252">
    <property type="protein sequence ID" value="KIJ30906.1"/>
    <property type="molecule type" value="Genomic_DNA"/>
</dbReference>
<name>A0A0C9UZY3_SPHS4</name>
<keyword evidence="1" id="KW-0812">Transmembrane</keyword>
<dbReference type="HOGENOM" id="CLU_1750838_0_0_1"/>
<protein>
    <submittedName>
        <fullName evidence="2">Uncharacterized protein</fullName>
    </submittedName>
</protein>
<gene>
    <name evidence="2" type="ORF">M422DRAFT_267517</name>
</gene>
<sequence length="149" mass="16927">MVAAAYPSCMQYRPPLIPPSIEPGLHRSWLTLRVAFELRSYHWKVVKMIMPMEANNWPQRVIGAPQVDCLLTSLYVSKASKPRCLHTPSLRPFHLAAVFYIFGTIVYHVLGRFRFQYTHLSANILVDMDVGDSNFGRSNTAMSPISVFA</sequence>
<dbReference type="Proteomes" id="UP000054279">
    <property type="component" value="Unassembled WGS sequence"/>
</dbReference>
<accession>A0A0C9UZY3</accession>
<feature type="transmembrane region" description="Helical" evidence="1">
    <location>
        <begin position="93"/>
        <end position="110"/>
    </location>
</feature>
<proteinExistence type="predicted"/>
<evidence type="ECO:0000256" key="1">
    <source>
        <dbReference type="SAM" id="Phobius"/>
    </source>
</evidence>